<dbReference type="KEGG" id="lrs:PX52LOC_06936"/>
<evidence type="ECO:0000313" key="1">
    <source>
        <dbReference type="EMBL" id="QEL19855.1"/>
    </source>
</evidence>
<name>A0A5C1AMP5_9BACT</name>
<proteinExistence type="predicted"/>
<organism evidence="1 2">
    <name type="scientific">Limnoglobus roseus</name>
    <dbReference type="NCBI Taxonomy" id="2598579"/>
    <lineage>
        <taxon>Bacteria</taxon>
        <taxon>Pseudomonadati</taxon>
        <taxon>Planctomycetota</taxon>
        <taxon>Planctomycetia</taxon>
        <taxon>Gemmatales</taxon>
        <taxon>Gemmataceae</taxon>
        <taxon>Limnoglobus</taxon>
    </lineage>
</organism>
<protein>
    <submittedName>
        <fullName evidence="1">Uncharacterized protein</fullName>
    </submittedName>
</protein>
<keyword evidence="2" id="KW-1185">Reference proteome</keyword>
<accession>A0A5C1AMP5</accession>
<dbReference type="AlphaFoldDB" id="A0A5C1AMP5"/>
<sequence>MMSCRRLKYAAFCITKNIQHTAIVTIAIHAATWKLAGNSGRAAEPYCLSFLRPSVSPSMTWKGAVGEAGGTTKGDLQFGQPIVCSAADAWTMTGALQRGQNVWSDMVGPK</sequence>
<evidence type="ECO:0000313" key="2">
    <source>
        <dbReference type="Proteomes" id="UP000324974"/>
    </source>
</evidence>
<dbReference type="Proteomes" id="UP000324974">
    <property type="component" value="Chromosome"/>
</dbReference>
<gene>
    <name evidence="1" type="ORF">PX52LOC_06936</name>
</gene>
<dbReference type="EMBL" id="CP042425">
    <property type="protein sequence ID" value="QEL19855.1"/>
    <property type="molecule type" value="Genomic_DNA"/>
</dbReference>
<reference evidence="2" key="1">
    <citation type="submission" date="2019-08" db="EMBL/GenBank/DDBJ databases">
        <title>Limnoglobus roseus gen. nov., sp. nov., a novel freshwater planctomycete with a giant genome from the family Gemmataceae.</title>
        <authorList>
            <person name="Kulichevskaya I.S."/>
            <person name="Naumoff D.G."/>
            <person name="Miroshnikov K."/>
            <person name="Ivanova A."/>
            <person name="Philippov D.A."/>
            <person name="Hakobyan A."/>
            <person name="Rijpstra I.C."/>
            <person name="Sinninghe Damste J.S."/>
            <person name="Liesack W."/>
            <person name="Dedysh S.N."/>
        </authorList>
    </citation>
    <scope>NUCLEOTIDE SEQUENCE [LARGE SCALE GENOMIC DNA]</scope>
    <source>
        <strain evidence="2">PX52</strain>
    </source>
</reference>